<gene>
    <name evidence="1" type="ORF">MNBD_BACTEROID01-2920</name>
</gene>
<dbReference type="EMBL" id="UOEP01000191">
    <property type="protein sequence ID" value="VAW23324.1"/>
    <property type="molecule type" value="Genomic_DNA"/>
</dbReference>
<evidence type="ECO:0000313" key="1">
    <source>
        <dbReference type="EMBL" id="VAW23324.1"/>
    </source>
</evidence>
<evidence type="ECO:0008006" key="2">
    <source>
        <dbReference type="Google" id="ProtNLM"/>
    </source>
</evidence>
<proteinExistence type="predicted"/>
<reference evidence="1" key="1">
    <citation type="submission" date="2018-06" db="EMBL/GenBank/DDBJ databases">
        <authorList>
            <person name="Zhirakovskaya E."/>
        </authorList>
    </citation>
    <scope>NUCLEOTIDE SEQUENCE</scope>
</reference>
<accession>A0A3B0UTB2</accession>
<organism evidence="1">
    <name type="scientific">hydrothermal vent metagenome</name>
    <dbReference type="NCBI Taxonomy" id="652676"/>
    <lineage>
        <taxon>unclassified sequences</taxon>
        <taxon>metagenomes</taxon>
        <taxon>ecological metagenomes</taxon>
    </lineage>
</organism>
<protein>
    <recommendedName>
        <fullName evidence="2">Peptidase A2 domain-containing protein</fullName>
    </recommendedName>
</protein>
<dbReference type="AlphaFoldDB" id="A0A3B0UTB2"/>
<sequence>MMKMNYFLIYRLDLKQLQYICNMLHTIPITIVELEQDNYHIMVSGIFADKSVGHWIIDTGASKTVFDKALTDYYHLIDTEDGAEMQSAGLGADYIETRVGEIKSLKFENFKVKKLRVALIDLGHINELYSKYSSETICGLLGSDLLMKYQAVIDYRKQLLMLKKD</sequence>
<dbReference type="Pfam" id="PF13650">
    <property type="entry name" value="Asp_protease_2"/>
    <property type="match status" value="1"/>
</dbReference>
<dbReference type="InterPro" id="IPR021109">
    <property type="entry name" value="Peptidase_aspartic_dom_sf"/>
</dbReference>
<name>A0A3B0UTB2_9ZZZZ</name>
<dbReference type="Gene3D" id="2.40.70.10">
    <property type="entry name" value="Acid Proteases"/>
    <property type="match status" value="1"/>
</dbReference>